<keyword evidence="8 19" id="KW-0812">Transmembrane</keyword>
<name>A0AAU6PCL1_9ACAR</name>
<dbReference type="Pfam" id="PF00361">
    <property type="entry name" value="Proton_antipo_M"/>
    <property type="match status" value="1"/>
</dbReference>
<feature type="transmembrane region" description="Helical" evidence="19">
    <location>
        <begin position="197"/>
        <end position="217"/>
    </location>
</feature>
<keyword evidence="7" id="KW-0679">Respiratory chain</keyword>
<dbReference type="GO" id="GO:0005743">
    <property type="term" value="C:mitochondrial inner membrane"/>
    <property type="evidence" value="ECO:0007669"/>
    <property type="project" value="UniProtKB-SubCell"/>
</dbReference>
<dbReference type="InterPro" id="IPR001750">
    <property type="entry name" value="ND/Mrp_TM"/>
</dbReference>
<gene>
    <name evidence="21" type="primary">ND2</name>
</gene>
<evidence type="ECO:0000256" key="15">
    <source>
        <dbReference type="ARBA" id="ARBA00023128"/>
    </source>
</evidence>
<evidence type="ECO:0000259" key="20">
    <source>
        <dbReference type="Pfam" id="PF00361"/>
    </source>
</evidence>
<evidence type="ECO:0000256" key="13">
    <source>
        <dbReference type="ARBA" id="ARBA00023027"/>
    </source>
</evidence>
<evidence type="ECO:0000256" key="6">
    <source>
        <dbReference type="ARBA" id="ARBA00022448"/>
    </source>
</evidence>
<dbReference type="PANTHER" id="PTHR46552">
    <property type="entry name" value="NADH-UBIQUINONE OXIDOREDUCTASE CHAIN 2"/>
    <property type="match status" value="1"/>
</dbReference>
<feature type="transmembrane region" description="Helical" evidence="19">
    <location>
        <begin position="264"/>
        <end position="284"/>
    </location>
</feature>
<evidence type="ECO:0000256" key="11">
    <source>
        <dbReference type="ARBA" id="ARBA00022982"/>
    </source>
</evidence>
<keyword evidence="10" id="KW-1278">Translocase</keyword>
<protein>
    <recommendedName>
        <fullName evidence="5">NADH-ubiquinone oxidoreductase chain 2</fullName>
        <ecNumber evidence="4">7.1.1.2</ecNumber>
    </recommendedName>
    <alternativeName>
        <fullName evidence="17">NADH dehydrogenase subunit 2</fullName>
    </alternativeName>
</protein>
<evidence type="ECO:0000256" key="12">
    <source>
        <dbReference type="ARBA" id="ARBA00022989"/>
    </source>
</evidence>
<organism evidence="21">
    <name type="scientific">Amblyseius obtuserellus</name>
    <dbReference type="NCBI Taxonomy" id="3061186"/>
    <lineage>
        <taxon>Eukaryota</taxon>
        <taxon>Metazoa</taxon>
        <taxon>Ecdysozoa</taxon>
        <taxon>Arthropoda</taxon>
        <taxon>Chelicerata</taxon>
        <taxon>Arachnida</taxon>
        <taxon>Acari</taxon>
        <taxon>Parasitiformes</taxon>
        <taxon>Mesostigmata</taxon>
        <taxon>Gamasina</taxon>
        <taxon>Phytoseioidea</taxon>
        <taxon>Phytoseiidae</taxon>
        <taxon>Amblyseiinae</taxon>
        <taxon>Amblyseius</taxon>
    </lineage>
</organism>
<evidence type="ECO:0000256" key="7">
    <source>
        <dbReference type="ARBA" id="ARBA00022660"/>
    </source>
</evidence>
<evidence type="ECO:0000256" key="4">
    <source>
        <dbReference type="ARBA" id="ARBA00012944"/>
    </source>
</evidence>
<evidence type="ECO:0000256" key="5">
    <source>
        <dbReference type="ARBA" id="ARBA00021008"/>
    </source>
</evidence>
<keyword evidence="12 19" id="KW-1133">Transmembrane helix</keyword>
<dbReference type="PANTHER" id="PTHR46552:SF1">
    <property type="entry name" value="NADH-UBIQUINONE OXIDOREDUCTASE CHAIN 2"/>
    <property type="match status" value="1"/>
</dbReference>
<dbReference type="EMBL" id="OR897074">
    <property type="protein sequence ID" value="WXI66956.1"/>
    <property type="molecule type" value="Genomic_DNA"/>
</dbReference>
<feature type="transmembrane region" description="Helical" evidence="19">
    <location>
        <begin position="229"/>
        <end position="252"/>
    </location>
</feature>
<evidence type="ECO:0000256" key="18">
    <source>
        <dbReference type="ARBA" id="ARBA00049551"/>
    </source>
</evidence>
<evidence type="ECO:0000256" key="14">
    <source>
        <dbReference type="ARBA" id="ARBA00023075"/>
    </source>
</evidence>
<evidence type="ECO:0000256" key="17">
    <source>
        <dbReference type="ARBA" id="ARBA00031028"/>
    </source>
</evidence>
<evidence type="ECO:0000256" key="9">
    <source>
        <dbReference type="ARBA" id="ARBA00022792"/>
    </source>
</evidence>
<dbReference type="GO" id="GO:0008137">
    <property type="term" value="F:NADH dehydrogenase (ubiquinone) activity"/>
    <property type="evidence" value="ECO:0007669"/>
    <property type="project" value="UniProtKB-EC"/>
</dbReference>
<feature type="transmembrane region" description="Helical" evidence="19">
    <location>
        <begin position="12"/>
        <end position="32"/>
    </location>
</feature>
<comment type="catalytic activity">
    <reaction evidence="18">
        <text>a ubiquinone + NADH + 5 H(+)(in) = a ubiquinol + NAD(+) + 4 H(+)(out)</text>
        <dbReference type="Rhea" id="RHEA:29091"/>
        <dbReference type="Rhea" id="RHEA-COMP:9565"/>
        <dbReference type="Rhea" id="RHEA-COMP:9566"/>
        <dbReference type="ChEBI" id="CHEBI:15378"/>
        <dbReference type="ChEBI" id="CHEBI:16389"/>
        <dbReference type="ChEBI" id="CHEBI:17976"/>
        <dbReference type="ChEBI" id="CHEBI:57540"/>
        <dbReference type="ChEBI" id="CHEBI:57945"/>
        <dbReference type="EC" id="7.1.1.2"/>
    </reaction>
</comment>
<evidence type="ECO:0000256" key="8">
    <source>
        <dbReference type="ARBA" id="ARBA00022692"/>
    </source>
</evidence>
<evidence type="ECO:0000256" key="16">
    <source>
        <dbReference type="ARBA" id="ARBA00023136"/>
    </source>
</evidence>
<comment type="similarity">
    <text evidence="3">Belongs to the complex I subunit 2 family.</text>
</comment>
<dbReference type="GO" id="GO:0006120">
    <property type="term" value="P:mitochondrial electron transport, NADH to ubiquinone"/>
    <property type="evidence" value="ECO:0007669"/>
    <property type="project" value="TreeGrafter"/>
</dbReference>
<dbReference type="InterPro" id="IPR050175">
    <property type="entry name" value="Complex_I_Subunit_2"/>
</dbReference>
<feature type="domain" description="NADH:quinone oxidoreductase/Mrp antiporter transmembrane" evidence="20">
    <location>
        <begin position="24"/>
        <end position="276"/>
    </location>
</feature>
<evidence type="ECO:0000256" key="2">
    <source>
        <dbReference type="ARBA" id="ARBA00004448"/>
    </source>
</evidence>
<geneLocation type="mitochondrion" evidence="21"/>
<keyword evidence="15 21" id="KW-0496">Mitochondrion</keyword>
<feature type="transmembrane region" description="Helical" evidence="19">
    <location>
        <begin position="52"/>
        <end position="76"/>
    </location>
</feature>
<evidence type="ECO:0000256" key="19">
    <source>
        <dbReference type="SAM" id="Phobius"/>
    </source>
</evidence>
<keyword evidence="9" id="KW-0999">Mitochondrion inner membrane</keyword>
<feature type="transmembrane region" description="Helical" evidence="19">
    <location>
        <begin position="88"/>
        <end position="107"/>
    </location>
</feature>
<evidence type="ECO:0000256" key="10">
    <source>
        <dbReference type="ARBA" id="ARBA00022967"/>
    </source>
</evidence>
<accession>A0AAU6PCL1</accession>
<keyword evidence="6" id="KW-0813">Transport</keyword>
<sequence>MNLSFLKLSSFLLFLLSLMFCFSSNSLFFIWISMEINMLMYISMMEPKKPKIYNNLMMYYIIQSLASSLFIFFFILSYCINFLDKHSCIYFIIFLSMWMKMGFFPFNTWYFQVSENLNWFMWFMLNTLQKVLPLWILTFFLTKTKLLNLMILLNVMYSLFEIWNQTSIRWMINASSLNHFSWMALSMNSQFNIWEMYFIFYLLSSAILYLILYFMNWNSMLNINSNLDYYSLMYFSLIMFNFMGLPPFLGFLPKLMVMMMASSWFLMTLLILFTIFTSIIYIFYTAPLMNNFLTEKLMIMKTTKMMKMNFYFIMMMLYLLYMMI</sequence>
<evidence type="ECO:0000313" key="21">
    <source>
        <dbReference type="EMBL" id="WXI66956.1"/>
    </source>
</evidence>
<keyword evidence="14" id="KW-0830">Ubiquinone</keyword>
<proteinExistence type="inferred from homology"/>
<comment type="function">
    <text evidence="1">Core subunit of the mitochondrial membrane respiratory chain NADH dehydrogenase (Complex I) that is believed to belong to the minimal assembly required for catalysis. Complex I functions in the transfer of electrons from NADH to the respiratory chain. The immediate electron acceptor for the enzyme is believed to be ubiquinone.</text>
</comment>
<evidence type="ECO:0000256" key="1">
    <source>
        <dbReference type="ARBA" id="ARBA00003257"/>
    </source>
</evidence>
<dbReference type="EC" id="7.1.1.2" evidence="4"/>
<feature type="transmembrane region" description="Helical" evidence="19">
    <location>
        <begin position="304"/>
        <end position="321"/>
    </location>
</feature>
<comment type="subcellular location">
    <subcellularLocation>
        <location evidence="2">Mitochondrion inner membrane</location>
        <topology evidence="2">Multi-pass membrane protein</topology>
    </subcellularLocation>
</comment>
<keyword evidence="16 19" id="KW-0472">Membrane</keyword>
<keyword evidence="13" id="KW-0520">NAD</keyword>
<reference evidence="21" key="1">
    <citation type="submission" date="2023-12" db="EMBL/GenBank/DDBJ databases">
        <authorList>
            <person name="Zhao W."/>
        </authorList>
    </citation>
    <scope>NUCLEOTIDE SEQUENCE</scope>
</reference>
<dbReference type="AlphaFoldDB" id="A0AAU6PCL1"/>
<keyword evidence="11" id="KW-0249">Electron transport</keyword>
<evidence type="ECO:0000256" key="3">
    <source>
        <dbReference type="ARBA" id="ARBA00007012"/>
    </source>
</evidence>